<evidence type="ECO:0000256" key="3">
    <source>
        <dbReference type="ARBA" id="ARBA00022490"/>
    </source>
</evidence>
<dbReference type="PANTHER" id="PTHR30478:SF0">
    <property type="entry name" value="BETA SLIDING CLAMP"/>
    <property type="match status" value="1"/>
</dbReference>
<comment type="subcellular location">
    <subcellularLocation>
        <location evidence="1">Cytoplasm</location>
    </subcellularLocation>
</comment>
<evidence type="ECO:0000313" key="10">
    <source>
        <dbReference type="EMBL" id="SVC96377.1"/>
    </source>
</evidence>
<keyword evidence="3" id="KW-0963">Cytoplasm</keyword>
<proteinExistence type="inferred from homology"/>
<keyword evidence="5" id="KW-0548">Nucleotidyltransferase</keyword>
<dbReference type="Pfam" id="PF00712">
    <property type="entry name" value="DNA_pol3_beta"/>
    <property type="match status" value="1"/>
</dbReference>
<sequence>MEVRISRDVLLNGVHKVQGIVEPKGAMPILSHLHLSAEKDTISIRATDLEIGTLGHYMANVIAPGAVTLNARKLFDIVRELPDEEIHLKKEENNWITLKCGKSKFRLPGLPSEDFPPMP</sequence>
<dbReference type="PANTHER" id="PTHR30478">
    <property type="entry name" value="DNA POLYMERASE III SUBUNIT BETA"/>
    <property type="match status" value="1"/>
</dbReference>
<evidence type="ECO:0000256" key="6">
    <source>
        <dbReference type="ARBA" id="ARBA00022705"/>
    </source>
</evidence>
<evidence type="ECO:0000256" key="2">
    <source>
        <dbReference type="ARBA" id="ARBA00010752"/>
    </source>
</evidence>
<dbReference type="AlphaFoldDB" id="A0A382RGW2"/>
<evidence type="ECO:0000256" key="7">
    <source>
        <dbReference type="ARBA" id="ARBA00022932"/>
    </source>
</evidence>
<keyword evidence="8" id="KW-0238">DNA-binding</keyword>
<dbReference type="GO" id="GO:0005737">
    <property type="term" value="C:cytoplasm"/>
    <property type="evidence" value="ECO:0007669"/>
    <property type="project" value="UniProtKB-SubCell"/>
</dbReference>
<gene>
    <name evidence="10" type="ORF">METZ01_LOCUS349231</name>
</gene>
<dbReference type="SUPFAM" id="SSF55979">
    <property type="entry name" value="DNA clamp"/>
    <property type="match status" value="1"/>
</dbReference>
<accession>A0A382RGW2</accession>
<keyword evidence="4" id="KW-0808">Transferase</keyword>
<organism evidence="10">
    <name type="scientific">marine metagenome</name>
    <dbReference type="NCBI Taxonomy" id="408172"/>
    <lineage>
        <taxon>unclassified sequences</taxon>
        <taxon>metagenomes</taxon>
        <taxon>ecological metagenomes</taxon>
    </lineage>
</organism>
<dbReference type="CDD" id="cd00140">
    <property type="entry name" value="beta_clamp"/>
    <property type="match status" value="1"/>
</dbReference>
<dbReference type="Gene3D" id="3.10.150.10">
    <property type="entry name" value="DNA Polymerase III, subunit A, domain 2"/>
    <property type="match status" value="1"/>
</dbReference>
<evidence type="ECO:0000256" key="5">
    <source>
        <dbReference type="ARBA" id="ARBA00022695"/>
    </source>
</evidence>
<dbReference type="GO" id="GO:0008408">
    <property type="term" value="F:3'-5' exonuclease activity"/>
    <property type="evidence" value="ECO:0007669"/>
    <property type="project" value="InterPro"/>
</dbReference>
<evidence type="ECO:0000259" key="9">
    <source>
        <dbReference type="Pfam" id="PF00712"/>
    </source>
</evidence>
<comment type="similarity">
    <text evidence="2">Belongs to the beta sliding clamp family.</text>
</comment>
<dbReference type="InterPro" id="IPR022634">
    <property type="entry name" value="DNA_polIII_beta_N"/>
</dbReference>
<evidence type="ECO:0000256" key="1">
    <source>
        <dbReference type="ARBA" id="ARBA00004496"/>
    </source>
</evidence>
<dbReference type="InterPro" id="IPR046938">
    <property type="entry name" value="DNA_clamp_sf"/>
</dbReference>
<evidence type="ECO:0000256" key="8">
    <source>
        <dbReference type="ARBA" id="ARBA00023125"/>
    </source>
</evidence>
<dbReference type="InterPro" id="IPR001001">
    <property type="entry name" value="DNA_polIII_beta"/>
</dbReference>
<dbReference type="EMBL" id="UINC01121309">
    <property type="protein sequence ID" value="SVC96377.1"/>
    <property type="molecule type" value="Genomic_DNA"/>
</dbReference>
<dbReference type="GO" id="GO:0009360">
    <property type="term" value="C:DNA polymerase III complex"/>
    <property type="evidence" value="ECO:0007669"/>
    <property type="project" value="InterPro"/>
</dbReference>
<name>A0A382RGW2_9ZZZZ</name>
<evidence type="ECO:0000256" key="4">
    <source>
        <dbReference type="ARBA" id="ARBA00022679"/>
    </source>
</evidence>
<protein>
    <recommendedName>
        <fullName evidence="9">DNA polymerase III beta sliding clamp N-terminal domain-containing protein</fullName>
    </recommendedName>
</protein>
<dbReference type="GO" id="GO:0003887">
    <property type="term" value="F:DNA-directed DNA polymerase activity"/>
    <property type="evidence" value="ECO:0007669"/>
    <property type="project" value="UniProtKB-KW"/>
</dbReference>
<dbReference type="GO" id="GO:0003677">
    <property type="term" value="F:DNA binding"/>
    <property type="evidence" value="ECO:0007669"/>
    <property type="project" value="UniProtKB-KW"/>
</dbReference>
<reference evidence="10" key="1">
    <citation type="submission" date="2018-05" db="EMBL/GenBank/DDBJ databases">
        <authorList>
            <person name="Lanie J.A."/>
            <person name="Ng W.-L."/>
            <person name="Kazmierczak K.M."/>
            <person name="Andrzejewski T.M."/>
            <person name="Davidsen T.M."/>
            <person name="Wayne K.J."/>
            <person name="Tettelin H."/>
            <person name="Glass J.I."/>
            <person name="Rusch D."/>
            <person name="Podicherti R."/>
            <person name="Tsui H.-C.T."/>
            <person name="Winkler M.E."/>
        </authorList>
    </citation>
    <scope>NUCLEOTIDE SEQUENCE</scope>
</reference>
<keyword evidence="7" id="KW-0239">DNA-directed DNA polymerase</keyword>
<dbReference type="GO" id="GO:0006271">
    <property type="term" value="P:DNA strand elongation involved in DNA replication"/>
    <property type="evidence" value="ECO:0007669"/>
    <property type="project" value="TreeGrafter"/>
</dbReference>
<feature type="non-terminal residue" evidence="10">
    <location>
        <position position="119"/>
    </location>
</feature>
<keyword evidence="6" id="KW-0235">DNA replication</keyword>
<feature type="domain" description="DNA polymerase III beta sliding clamp N-terminal" evidence="9">
    <location>
        <begin position="1"/>
        <end position="119"/>
    </location>
</feature>